<protein>
    <submittedName>
        <fullName evidence="1">Uncharacterized protein</fullName>
    </submittedName>
</protein>
<organism evidence="1 2">
    <name type="scientific">Heterotrigona itama</name>
    <dbReference type="NCBI Taxonomy" id="395501"/>
    <lineage>
        <taxon>Eukaryota</taxon>
        <taxon>Metazoa</taxon>
        <taxon>Ecdysozoa</taxon>
        <taxon>Arthropoda</taxon>
        <taxon>Hexapoda</taxon>
        <taxon>Insecta</taxon>
        <taxon>Pterygota</taxon>
        <taxon>Neoptera</taxon>
        <taxon>Endopterygota</taxon>
        <taxon>Hymenoptera</taxon>
        <taxon>Apocrita</taxon>
        <taxon>Aculeata</taxon>
        <taxon>Apoidea</taxon>
        <taxon>Anthophila</taxon>
        <taxon>Apidae</taxon>
        <taxon>Heterotrigona</taxon>
    </lineage>
</organism>
<reference evidence="1" key="1">
    <citation type="submission" date="2020-07" db="EMBL/GenBank/DDBJ databases">
        <authorList>
            <person name="Nazaruddin N."/>
        </authorList>
    </citation>
    <scope>NUCLEOTIDE SEQUENCE</scope>
</reference>
<evidence type="ECO:0000313" key="2">
    <source>
        <dbReference type="Proteomes" id="UP000752696"/>
    </source>
</evidence>
<proteinExistence type="predicted"/>
<evidence type="ECO:0000313" key="1">
    <source>
        <dbReference type="EMBL" id="CAD1479206.1"/>
    </source>
</evidence>
<feature type="non-terminal residue" evidence="1">
    <location>
        <position position="1"/>
    </location>
</feature>
<accession>A0A6V7HHT5</accession>
<name>A0A6V7HHT5_9HYME</name>
<gene>
    <name evidence="1" type="ORF">MHI_LOCUS846342</name>
</gene>
<dbReference type="EMBL" id="CAJDYZ010011254">
    <property type="protein sequence ID" value="CAD1479206.1"/>
    <property type="molecule type" value="Genomic_DNA"/>
</dbReference>
<sequence>IANHHEKEKGNESWKIIEDKIEYIHAQEEEIGPLVFRIIFHLILQQLSTRRVHNSSYEETHLHE</sequence>
<keyword evidence="2" id="KW-1185">Reference proteome</keyword>
<comment type="caution">
    <text evidence="1">The sequence shown here is derived from an EMBL/GenBank/DDBJ whole genome shotgun (WGS) entry which is preliminary data.</text>
</comment>
<dbReference type="AlphaFoldDB" id="A0A6V7HHT5"/>
<dbReference type="Proteomes" id="UP000752696">
    <property type="component" value="Unassembled WGS sequence"/>
</dbReference>